<dbReference type="Gene3D" id="1.10.510.10">
    <property type="entry name" value="Transferase(Phosphotransferase) domain 1"/>
    <property type="match status" value="1"/>
</dbReference>
<dbReference type="Pfam" id="PF07714">
    <property type="entry name" value="PK_Tyr_Ser-Thr"/>
    <property type="match status" value="1"/>
</dbReference>
<proteinExistence type="predicted"/>
<dbReference type="PANTHER" id="PTHR44329">
    <property type="entry name" value="SERINE/THREONINE-PROTEIN KINASE TNNI3K-RELATED"/>
    <property type="match status" value="1"/>
</dbReference>
<dbReference type="Proteomes" id="UP000305948">
    <property type="component" value="Unassembled WGS sequence"/>
</dbReference>
<evidence type="ECO:0000313" key="2">
    <source>
        <dbReference type="EMBL" id="TFK53484.1"/>
    </source>
</evidence>
<keyword evidence="3" id="KW-1185">Reference proteome</keyword>
<dbReference type="GO" id="GO:0005524">
    <property type="term" value="F:ATP binding"/>
    <property type="evidence" value="ECO:0007669"/>
    <property type="project" value="InterPro"/>
</dbReference>
<dbReference type="GO" id="GO:0004674">
    <property type="term" value="F:protein serine/threonine kinase activity"/>
    <property type="evidence" value="ECO:0007669"/>
    <property type="project" value="TreeGrafter"/>
</dbReference>
<protein>
    <submittedName>
        <fullName evidence="2">Kinase-like protein</fullName>
    </submittedName>
</protein>
<gene>
    <name evidence="2" type="ORF">OE88DRAFT_1253474</name>
</gene>
<dbReference type="PROSITE" id="PS50011">
    <property type="entry name" value="PROTEIN_KINASE_DOM"/>
    <property type="match status" value="1"/>
</dbReference>
<dbReference type="InterPro" id="IPR051681">
    <property type="entry name" value="Ser/Thr_Kinases-Pseudokinases"/>
</dbReference>
<dbReference type="InterPro" id="IPR001245">
    <property type="entry name" value="Ser-Thr/Tyr_kinase_cat_dom"/>
</dbReference>
<dbReference type="EMBL" id="ML213507">
    <property type="protein sequence ID" value="TFK53484.1"/>
    <property type="molecule type" value="Genomic_DNA"/>
</dbReference>
<dbReference type="OrthoDB" id="538607at2759"/>
<dbReference type="InterPro" id="IPR000719">
    <property type="entry name" value="Prot_kinase_dom"/>
</dbReference>
<feature type="domain" description="Protein kinase" evidence="1">
    <location>
        <begin position="1"/>
        <end position="260"/>
    </location>
</feature>
<dbReference type="AlphaFoldDB" id="A0A5C3N710"/>
<sequence>MTPTAEVYKSEWLNESVAMKVVTHSVHQGQDEDPERRKKAFLRELVLWRQLRHRHILPLLAMHSWPMGTSRHLRFCMVSPWAANGTLRAYLESYKPQPNDRVRIIVSIADALSYLHAHEPQLVHGDLHIGNVVVDSNHQPLITDFGLSQFYGSFTTSQISGDKCAMVWRAPELWESQTFEPRSSSDMYAFAFLCYEVLSGRRPWSNKTVFKVHSMVISGERPPRSRSISDDLWQIIRACWRPDHAERMPAIEAWDRLRALQAVAY</sequence>
<keyword evidence="2" id="KW-0418">Kinase</keyword>
<dbReference type="PANTHER" id="PTHR44329:SF214">
    <property type="entry name" value="PROTEIN KINASE DOMAIN-CONTAINING PROTEIN"/>
    <property type="match status" value="1"/>
</dbReference>
<organism evidence="2 3">
    <name type="scientific">Heliocybe sulcata</name>
    <dbReference type="NCBI Taxonomy" id="5364"/>
    <lineage>
        <taxon>Eukaryota</taxon>
        <taxon>Fungi</taxon>
        <taxon>Dikarya</taxon>
        <taxon>Basidiomycota</taxon>
        <taxon>Agaricomycotina</taxon>
        <taxon>Agaricomycetes</taxon>
        <taxon>Gloeophyllales</taxon>
        <taxon>Gloeophyllaceae</taxon>
        <taxon>Heliocybe</taxon>
    </lineage>
</organism>
<reference evidence="2 3" key="1">
    <citation type="journal article" date="2019" name="Nat. Ecol. Evol.">
        <title>Megaphylogeny resolves global patterns of mushroom evolution.</title>
        <authorList>
            <person name="Varga T."/>
            <person name="Krizsan K."/>
            <person name="Foldi C."/>
            <person name="Dima B."/>
            <person name="Sanchez-Garcia M."/>
            <person name="Sanchez-Ramirez S."/>
            <person name="Szollosi G.J."/>
            <person name="Szarkandi J.G."/>
            <person name="Papp V."/>
            <person name="Albert L."/>
            <person name="Andreopoulos W."/>
            <person name="Angelini C."/>
            <person name="Antonin V."/>
            <person name="Barry K.W."/>
            <person name="Bougher N.L."/>
            <person name="Buchanan P."/>
            <person name="Buyck B."/>
            <person name="Bense V."/>
            <person name="Catcheside P."/>
            <person name="Chovatia M."/>
            <person name="Cooper J."/>
            <person name="Damon W."/>
            <person name="Desjardin D."/>
            <person name="Finy P."/>
            <person name="Geml J."/>
            <person name="Haridas S."/>
            <person name="Hughes K."/>
            <person name="Justo A."/>
            <person name="Karasinski D."/>
            <person name="Kautmanova I."/>
            <person name="Kiss B."/>
            <person name="Kocsube S."/>
            <person name="Kotiranta H."/>
            <person name="LaButti K.M."/>
            <person name="Lechner B.E."/>
            <person name="Liimatainen K."/>
            <person name="Lipzen A."/>
            <person name="Lukacs Z."/>
            <person name="Mihaltcheva S."/>
            <person name="Morgado L.N."/>
            <person name="Niskanen T."/>
            <person name="Noordeloos M.E."/>
            <person name="Ohm R.A."/>
            <person name="Ortiz-Santana B."/>
            <person name="Ovrebo C."/>
            <person name="Racz N."/>
            <person name="Riley R."/>
            <person name="Savchenko A."/>
            <person name="Shiryaev A."/>
            <person name="Soop K."/>
            <person name="Spirin V."/>
            <person name="Szebenyi C."/>
            <person name="Tomsovsky M."/>
            <person name="Tulloss R.E."/>
            <person name="Uehling J."/>
            <person name="Grigoriev I.V."/>
            <person name="Vagvolgyi C."/>
            <person name="Papp T."/>
            <person name="Martin F.M."/>
            <person name="Miettinen O."/>
            <person name="Hibbett D.S."/>
            <person name="Nagy L.G."/>
        </authorList>
    </citation>
    <scope>NUCLEOTIDE SEQUENCE [LARGE SCALE GENOMIC DNA]</scope>
    <source>
        <strain evidence="2 3">OMC1185</strain>
    </source>
</reference>
<dbReference type="STRING" id="5364.A0A5C3N710"/>
<evidence type="ECO:0000259" key="1">
    <source>
        <dbReference type="PROSITE" id="PS50011"/>
    </source>
</evidence>
<dbReference type="InterPro" id="IPR011009">
    <property type="entry name" value="Kinase-like_dom_sf"/>
</dbReference>
<accession>A0A5C3N710</accession>
<dbReference type="PIRSF" id="PIRSF000654">
    <property type="entry name" value="Integrin-linked_kinase"/>
    <property type="match status" value="1"/>
</dbReference>
<dbReference type="SUPFAM" id="SSF56112">
    <property type="entry name" value="Protein kinase-like (PK-like)"/>
    <property type="match status" value="1"/>
</dbReference>
<name>A0A5C3N710_9AGAM</name>
<keyword evidence="2" id="KW-0808">Transferase</keyword>
<evidence type="ECO:0000313" key="3">
    <source>
        <dbReference type="Proteomes" id="UP000305948"/>
    </source>
</evidence>